<feature type="region of interest" description="Disordered" evidence="6">
    <location>
        <begin position="519"/>
        <end position="560"/>
    </location>
</feature>
<dbReference type="GO" id="GO:0008270">
    <property type="term" value="F:zinc ion binding"/>
    <property type="evidence" value="ECO:0007669"/>
    <property type="project" value="UniProtKB-KW"/>
</dbReference>
<feature type="compositionally biased region" description="Pro residues" evidence="6">
    <location>
        <begin position="307"/>
        <end position="319"/>
    </location>
</feature>
<sequence>MTMAEDNYSITPYYPNFHSFQQGAAEHHQDTPVRRMEPYESKIIDQECHGPIQPDGGHSQLDSPLPSIVPSQGVPSSAGGCIEDIKPCFSPTPRPGHTFMPPTLSHPPRGITYVSPTSPSITQPHSPSTYTSPLASPHPSFGDAQQLPTTTTTTTTFDALVSQPSTQLSQAPLTTTVLSVETGPVQLVHSYTGDANQLPVSTAACYDPLLHATTSPTSNTTFDYSPLGEEKPCKIEESYEMPAYAYADLQDNAPSPEFHQHPPQTWTGEVARRVAPPSLPSPLEQPPGYMDEISVASPVQPYRHHPPAQPPSTPSPYSPHGPRGYDSQPSAEVIYQPRPVYPPVSLVGGEHMQPERPPWQHRSAALLDHESATGGHVVGNPRRTSRGHSDLRTNHGKTIQGLLDHCPVGDEDAHHADNMPSEPFSGPSYPEPNSHGSRRSTRTAACRNQLPPSDSGKMVLSAASMVIDDSNMAMQDPSYSDDQFDGTTSDSASIHSVSSSITVCSDSASIHSVSSSTTLYDDSVSSPIESGSPATRVSVTTKKGWRTKRVTKKTAKTKPVGNRRYQCPVCPRRFTRQFNLQSHKNAHEGIRPFQCDYCHWAFTRKNDIGRHLRTKHKDLPPSYTNTTQRKSSGNNQWTKKRVNHGAATTITAAAAAATAAAFATTEATIPTMQHWPAGQPL</sequence>
<evidence type="ECO:0000259" key="7">
    <source>
        <dbReference type="PROSITE" id="PS50157"/>
    </source>
</evidence>
<dbReference type="GO" id="GO:0000981">
    <property type="term" value="F:DNA-binding transcription factor activity, RNA polymerase II-specific"/>
    <property type="evidence" value="ECO:0007669"/>
    <property type="project" value="TreeGrafter"/>
</dbReference>
<feature type="domain" description="C2H2-type" evidence="7">
    <location>
        <begin position="565"/>
        <end position="592"/>
    </location>
</feature>
<keyword evidence="3 5" id="KW-0863">Zinc-finger</keyword>
<keyword evidence="1" id="KW-0479">Metal-binding</keyword>
<feature type="compositionally biased region" description="Basic and acidic residues" evidence="6">
    <location>
        <begin position="407"/>
        <end position="417"/>
    </location>
</feature>
<dbReference type="SMART" id="SM00355">
    <property type="entry name" value="ZnF_C2H2"/>
    <property type="match status" value="2"/>
</dbReference>
<name>A0A9P6U5Y9_9FUNG</name>
<gene>
    <name evidence="8" type="ORF">DFQ27_003133</name>
</gene>
<protein>
    <recommendedName>
        <fullName evidence="7">C2H2-type domain-containing protein</fullName>
    </recommendedName>
</protein>
<accession>A0A9P6U5Y9</accession>
<feature type="region of interest" description="Disordered" evidence="6">
    <location>
        <begin position="117"/>
        <end position="148"/>
    </location>
</feature>
<evidence type="ECO:0000313" key="8">
    <source>
        <dbReference type="EMBL" id="KAG0261128.1"/>
    </source>
</evidence>
<dbReference type="OrthoDB" id="8922241at2759"/>
<organism evidence="8 9">
    <name type="scientific">Actinomortierella ambigua</name>
    <dbReference type="NCBI Taxonomy" id="1343610"/>
    <lineage>
        <taxon>Eukaryota</taxon>
        <taxon>Fungi</taxon>
        <taxon>Fungi incertae sedis</taxon>
        <taxon>Mucoromycota</taxon>
        <taxon>Mortierellomycotina</taxon>
        <taxon>Mortierellomycetes</taxon>
        <taxon>Mortierellales</taxon>
        <taxon>Mortierellaceae</taxon>
        <taxon>Actinomortierella</taxon>
    </lineage>
</organism>
<dbReference type="Pfam" id="PF00096">
    <property type="entry name" value="zf-C2H2"/>
    <property type="match status" value="2"/>
</dbReference>
<feature type="domain" description="C2H2-type" evidence="7">
    <location>
        <begin position="593"/>
        <end position="621"/>
    </location>
</feature>
<dbReference type="InterPro" id="IPR036236">
    <property type="entry name" value="Znf_C2H2_sf"/>
</dbReference>
<dbReference type="GO" id="GO:0043565">
    <property type="term" value="F:sequence-specific DNA binding"/>
    <property type="evidence" value="ECO:0007669"/>
    <property type="project" value="TreeGrafter"/>
</dbReference>
<feature type="region of interest" description="Disordered" evidence="6">
    <location>
        <begin position="371"/>
        <end position="456"/>
    </location>
</feature>
<feature type="compositionally biased region" description="Polar residues" evidence="6">
    <location>
        <begin position="117"/>
        <end position="134"/>
    </location>
</feature>
<dbReference type="PANTHER" id="PTHR24408:SF58">
    <property type="entry name" value="TRANSCRIPTION FACTOR (TFIIIA), PUTATIVE (AFU_ORTHOLOGUE AFUA_1G05150)-RELATED"/>
    <property type="match status" value="1"/>
</dbReference>
<dbReference type="Gene3D" id="3.30.160.60">
    <property type="entry name" value="Classic Zinc Finger"/>
    <property type="match status" value="2"/>
</dbReference>
<feature type="region of interest" description="Disordered" evidence="6">
    <location>
        <begin position="614"/>
        <end position="639"/>
    </location>
</feature>
<keyword evidence="9" id="KW-1185">Reference proteome</keyword>
<reference evidence="8" key="1">
    <citation type="journal article" date="2020" name="Fungal Divers.">
        <title>Resolving the Mortierellaceae phylogeny through synthesis of multi-gene phylogenetics and phylogenomics.</title>
        <authorList>
            <person name="Vandepol N."/>
            <person name="Liber J."/>
            <person name="Desiro A."/>
            <person name="Na H."/>
            <person name="Kennedy M."/>
            <person name="Barry K."/>
            <person name="Grigoriev I.V."/>
            <person name="Miller A.N."/>
            <person name="O'Donnell K."/>
            <person name="Stajich J.E."/>
            <person name="Bonito G."/>
        </authorList>
    </citation>
    <scope>NUCLEOTIDE SEQUENCE</scope>
    <source>
        <strain evidence="8">BC1065</strain>
    </source>
</reference>
<feature type="compositionally biased region" description="Polar residues" evidence="6">
    <location>
        <begin position="519"/>
        <end position="541"/>
    </location>
</feature>
<evidence type="ECO:0000256" key="2">
    <source>
        <dbReference type="ARBA" id="ARBA00022737"/>
    </source>
</evidence>
<evidence type="ECO:0000256" key="5">
    <source>
        <dbReference type="PROSITE-ProRule" id="PRU00042"/>
    </source>
</evidence>
<dbReference type="SUPFAM" id="SSF57667">
    <property type="entry name" value="beta-beta-alpha zinc fingers"/>
    <property type="match status" value="1"/>
</dbReference>
<feature type="region of interest" description="Disordered" evidence="6">
    <location>
        <begin position="299"/>
        <end position="329"/>
    </location>
</feature>
<evidence type="ECO:0000256" key="6">
    <source>
        <dbReference type="SAM" id="MobiDB-lite"/>
    </source>
</evidence>
<comment type="caution">
    <text evidence="8">The sequence shown here is derived from an EMBL/GenBank/DDBJ whole genome shotgun (WGS) entry which is preliminary data.</text>
</comment>
<feature type="compositionally biased region" description="Polar residues" evidence="6">
    <location>
        <begin position="622"/>
        <end position="637"/>
    </location>
</feature>
<dbReference type="GO" id="GO:0005634">
    <property type="term" value="C:nucleus"/>
    <property type="evidence" value="ECO:0007669"/>
    <property type="project" value="TreeGrafter"/>
</dbReference>
<feature type="region of interest" description="Disordered" evidence="6">
    <location>
        <begin position="47"/>
        <end position="77"/>
    </location>
</feature>
<dbReference type="EMBL" id="JAAAJB010000226">
    <property type="protein sequence ID" value="KAG0261128.1"/>
    <property type="molecule type" value="Genomic_DNA"/>
</dbReference>
<evidence type="ECO:0000256" key="4">
    <source>
        <dbReference type="ARBA" id="ARBA00022833"/>
    </source>
</evidence>
<proteinExistence type="predicted"/>
<evidence type="ECO:0000256" key="3">
    <source>
        <dbReference type="ARBA" id="ARBA00022771"/>
    </source>
</evidence>
<dbReference type="AlphaFoldDB" id="A0A9P6U5Y9"/>
<dbReference type="PROSITE" id="PS50157">
    <property type="entry name" value="ZINC_FINGER_C2H2_2"/>
    <property type="match status" value="2"/>
</dbReference>
<keyword evidence="4" id="KW-0862">Zinc</keyword>
<dbReference type="PROSITE" id="PS00028">
    <property type="entry name" value="ZINC_FINGER_C2H2_1"/>
    <property type="match status" value="2"/>
</dbReference>
<keyword evidence="2" id="KW-0677">Repeat</keyword>
<dbReference type="InterPro" id="IPR013087">
    <property type="entry name" value="Znf_C2H2_type"/>
</dbReference>
<evidence type="ECO:0000313" key="9">
    <source>
        <dbReference type="Proteomes" id="UP000807716"/>
    </source>
</evidence>
<dbReference type="Proteomes" id="UP000807716">
    <property type="component" value="Unassembled WGS sequence"/>
</dbReference>
<evidence type="ECO:0000256" key="1">
    <source>
        <dbReference type="ARBA" id="ARBA00022723"/>
    </source>
</evidence>
<dbReference type="PANTHER" id="PTHR24408">
    <property type="entry name" value="ZINC FINGER PROTEIN"/>
    <property type="match status" value="1"/>
</dbReference>
<feature type="compositionally biased region" description="Basic residues" evidence="6">
    <location>
        <begin position="543"/>
        <end position="556"/>
    </location>
</feature>